<comment type="caution">
    <text evidence="1">The sequence shown here is derived from an EMBL/GenBank/DDBJ whole genome shotgun (WGS) entry which is preliminary data.</text>
</comment>
<dbReference type="EMBL" id="NOWF01000003">
    <property type="protein sequence ID" value="OYD08314.1"/>
    <property type="molecule type" value="Genomic_DNA"/>
</dbReference>
<proteinExistence type="predicted"/>
<evidence type="ECO:0000313" key="1">
    <source>
        <dbReference type="EMBL" id="OYD08314.1"/>
    </source>
</evidence>
<organism evidence="1 2">
    <name type="scientific">Paludifilum halophilum</name>
    <dbReference type="NCBI Taxonomy" id="1642702"/>
    <lineage>
        <taxon>Bacteria</taxon>
        <taxon>Bacillati</taxon>
        <taxon>Bacillota</taxon>
        <taxon>Bacilli</taxon>
        <taxon>Bacillales</taxon>
        <taxon>Thermoactinomycetaceae</taxon>
        <taxon>Paludifilum</taxon>
    </lineage>
</organism>
<reference evidence="1 2" key="1">
    <citation type="submission" date="2017-07" db="EMBL/GenBank/DDBJ databases">
        <title>The genome sequence of Paludifilum halophilum highlights mechanisms for microbial adaptation to high salt environemnts.</title>
        <authorList>
            <person name="Belbahri L."/>
        </authorList>
    </citation>
    <scope>NUCLEOTIDE SEQUENCE [LARGE SCALE GENOMIC DNA]</scope>
    <source>
        <strain evidence="1 2">DSM 102817</strain>
    </source>
</reference>
<dbReference type="RefSeq" id="WP_094263619.1">
    <property type="nucleotide sequence ID" value="NZ_NOWF01000003.1"/>
</dbReference>
<dbReference type="Proteomes" id="UP000215459">
    <property type="component" value="Unassembled WGS sequence"/>
</dbReference>
<dbReference type="AlphaFoldDB" id="A0A235B7N1"/>
<gene>
    <name evidence="1" type="ORF">CHM34_05555</name>
</gene>
<protein>
    <submittedName>
        <fullName evidence="1">Uncharacterized protein</fullName>
    </submittedName>
</protein>
<accession>A0A235B7N1</accession>
<sequence length="66" mass="7075">MNAESLAVTCYVSIGLAHSYREYLIISDRDETCVLLNAKAVALEIEKAPSPGAGGGAWRIPDPITR</sequence>
<name>A0A235B7N1_9BACL</name>
<evidence type="ECO:0000313" key="2">
    <source>
        <dbReference type="Proteomes" id="UP000215459"/>
    </source>
</evidence>
<keyword evidence="2" id="KW-1185">Reference proteome</keyword>